<feature type="domain" description="HTH araC/xylS-type" evidence="4">
    <location>
        <begin position="1"/>
        <end position="93"/>
    </location>
</feature>
<reference evidence="5 6" key="1">
    <citation type="submission" date="2017-06" db="EMBL/GenBank/DDBJ databases">
        <authorList>
            <person name="Kim H.J."/>
            <person name="Triplett B.A."/>
        </authorList>
    </citation>
    <scope>NUCLEOTIDE SEQUENCE [LARGE SCALE GENOMIC DNA]</scope>
    <source>
        <strain evidence="5 6">CGMCC 4.5593</strain>
    </source>
</reference>
<dbReference type="Pfam" id="PF12833">
    <property type="entry name" value="HTH_18"/>
    <property type="match status" value="1"/>
</dbReference>
<gene>
    <name evidence="5" type="ORF">SAMN05421812_12743</name>
</gene>
<organism evidence="5 6">
    <name type="scientific">Asanoa hainanensis</name>
    <dbReference type="NCBI Taxonomy" id="560556"/>
    <lineage>
        <taxon>Bacteria</taxon>
        <taxon>Bacillati</taxon>
        <taxon>Actinomycetota</taxon>
        <taxon>Actinomycetes</taxon>
        <taxon>Micromonosporales</taxon>
        <taxon>Micromonosporaceae</taxon>
        <taxon>Asanoa</taxon>
    </lineage>
</organism>
<dbReference type="PROSITE" id="PS01124">
    <property type="entry name" value="HTH_ARAC_FAMILY_2"/>
    <property type="match status" value="1"/>
</dbReference>
<evidence type="ECO:0000256" key="3">
    <source>
        <dbReference type="ARBA" id="ARBA00023163"/>
    </source>
</evidence>
<dbReference type="InterPro" id="IPR018060">
    <property type="entry name" value="HTH_AraC"/>
</dbReference>
<dbReference type="InterPro" id="IPR009057">
    <property type="entry name" value="Homeodomain-like_sf"/>
</dbReference>
<dbReference type="GO" id="GO:0003700">
    <property type="term" value="F:DNA-binding transcription factor activity"/>
    <property type="evidence" value="ECO:0007669"/>
    <property type="project" value="InterPro"/>
</dbReference>
<name>A0A239PGX4_9ACTN</name>
<evidence type="ECO:0000259" key="4">
    <source>
        <dbReference type="PROSITE" id="PS01124"/>
    </source>
</evidence>
<dbReference type="SUPFAM" id="SSF46689">
    <property type="entry name" value="Homeodomain-like"/>
    <property type="match status" value="1"/>
</dbReference>
<dbReference type="PANTHER" id="PTHR46796:SF7">
    <property type="entry name" value="ARAC FAMILY TRANSCRIPTIONAL REGULATOR"/>
    <property type="match status" value="1"/>
</dbReference>
<dbReference type="PANTHER" id="PTHR46796">
    <property type="entry name" value="HTH-TYPE TRANSCRIPTIONAL ACTIVATOR RHAS-RELATED"/>
    <property type="match status" value="1"/>
</dbReference>
<dbReference type="InterPro" id="IPR050204">
    <property type="entry name" value="AraC_XylS_family_regulators"/>
</dbReference>
<dbReference type="AlphaFoldDB" id="A0A239PGX4"/>
<dbReference type="EMBL" id="FZPH01000027">
    <property type="protein sequence ID" value="SNT65834.1"/>
    <property type="molecule type" value="Genomic_DNA"/>
</dbReference>
<keyword evidence="3" id="KW-0804">Transcription</keyword>
<dbReference type="SMART" id="SM00342">
    <property type="entry name" value="HTH_ARAC"/>
    <property type="match status" value="1"/>
</dbReference>
<evidence type="ECO:0000313" key="5">
    <source>
        <dbReference type="EMBL" id="SNT65834.1"/>
    </source>
</evidence>
<sequence length="106" mass="11515">MHADPGRTWHLDDLARSATMSRTAFAARFTSVAGVPPLTDLQHWRIRLAQQALRESDTSVAALAASLGYTSESAFSTAFKRARRPGPTRLPGSVARRANLIRGVGR</sequence>
<protein>
    <submittedName>
        <fullName evidence="5">AraC-type DNA-binding protein</fullName>
    </submittedName>
</protein>
<evidence type="ECO:0000256" key="1">
    <source>
        <dbReference type="ARBA" id="ARBA00023015"/>
    </source>
</evidence>
<keyword evidence="2 5" id="KW-0238">DNA-binding</keyword>
<dbReference type="RefSeq" id="WP_144022962.1">
    <property type="nucleotide sequence ID" value="NZ_FZPH01000027.1"/>
</dbReference>
<dbReference type="Proteomes" id="UP000198362">
    <property type="component" value="Unassembled WGS sequence"/>
</dbReference>
<keyword evidence="1" id="KW-0805">Transcription regulation</keyword>
<keyword evidence="6" id="KW-1185">Reference proteome</keyword>
<dbReference type="Gene3D" id="1.10.10.60">
    <property type="entry name" value="Homeodomain-like"/>
    <property type="match status" value="1"/>
</dbReference>
<evidence type="ECO:0000256" key="2">
    <source>
        <dbReference type="ARBA" id="ARBA00023125"/>
    </source>
</evidence>
<dbReference type="GO" id="GO:0043565">
    <property type="term" value="F:sequence-specific DNA binding"/>
    <property type="evidence" value="ECO:0007669"/>
    <property type="project" value="InterPro"/>
</dbReference>
<dbReference type="OrthoDB" id="241790at2"/>
<proteinExistence type="predicted"/>
<accession>A0A239PGX4</accession>
<evidence type="ECO:0000313" key="6">
    <source>
        <dbReference type="Proteomes" id="UP000198362"/>
    </source>
</evidence>